<dbReference type="SMART" id="SM00575">
    <property type="entry name" value="ZnF_PMZ"/>
    <property type="match status" value="1"/>
</dbReference>
<accession>A0A8T2EVP2</accession>
<feature type="compositionally biased region" description="Low complexity" evidence="5">
    <location>
        <begin position="666"/>
        <end position="684"/>
    </location>
</feature>
<evidence type="ECO:0000256" key="5">
    <source>
        <dbReference type="SAM" id="MobiDB-lite"/>
    </source>
</evidence>
<dbReference type="CDD" id="cd09272">
    <property type="entry name" value="RNase_HI_RT_Ty1"/>
    <property type="match status" value="1"/>
</dbReference>
<proteinExistence type="predicted"/>
<dbReference type="GO" id="GO:0003676">
    <property type="term" value="F:nucleic acid binding"/>
    <property type="evidence" value="ECO:0007669"/>
    <property type="project" value="InterPro"/>
</dbReference>
<name>A0A8T2EVP2_9BRAS</name>
<feature type="region of interest" description="Disordered" evidence="5">
    <location>
        <begin position="1229"/>
        <end position="1258"/>
    </location>
</feature>
<dbReference type="PANTHER" id="PTHR31973">
    <property type="entry name" value="POLYPROTEIN, PUTATIVE-RELATED"/>
    <property type="match status" value="1"/>
</dbReference>
<feature type="region of interest" description="Disordered" evidence="5">
    <location>
        <begin position="666"/>
        <end position="696"/>
    </location>
</feature>
<keyword evidence="2 4" id="KW-0863">Zinc-finger</keyword>
<dbReference type="PANTHER" id="PTHR31973:SF189">
    <property type="entry name" value="TRANSPOSASE, MUDR, PLANT, MULE TRANSPOSASE DOMAIN PROTEIN-RELATED"/>
    <property type="match status" value="1"/>
</dbReference>
<dbReference type="Proteomes" id="UP000694240">
    <property type="component" value="Chromosome 3"/>
</dbReference>
<protein>
    <submittedName>
        <fullName evidence="7">Transposase MuDR plant</fullName>
    </submittedName>
</protein>
<dbReference type="Pfam" id="PF14244">
    <property type="entry name" value="Retrotran_gag_3"/>
    <property type="match status" value="1"/>
</dbReference>
<feature type="region of interest" description="Disordered" evidence="5">
    <location>
        <begin position="1"/>
        <end position="47"/>
    </location>
</feature>
<dbReference type="GO" id="GO:0008270">
    <property type="term" value="F:zinc ion binding"/>
    <property type="evidence" value="ECO:0007669"/>
    <property type="project" value="UniProtKB-KW"/>
</dbReference>
<dbReference type="Pfam" id="PF04434">
    <property type="entry name" value="SWIM"/>
    <property type="match status" value="1"/>
</dbReference>
<dbReference type="InterPro" id="IPR007527">
    <property type="entry name" value="Znf_SWIM"/>
</dbReference>
<dbReference type="Pfam" id="PF07727">
    <property type="entry name" value="RVT_2"/>
    <property type="match status" value="1"/>
</dbReference>
<dbReference type="InterPro" id="IPR018289">
    <property type="entry name" value="MULE_transposase_dom"/>
</dbReference>
<dbReference type="EMBL" id="JAEFBK010000003">
    <property type="protein sequence ID" value="KAG7627316.1"/>
    <property type="molecule type" value="Genomic_DNA"/>
</dbReference>
<dbReference type="InterPro" id="IPR029472">
    <property type="entry name" value="Copia-like_N"/>
</dbReference>
<keyword evidence="1" id="KW-0479">Metal-binding</keyword>
<dbReference type="Pfam" id="PF03732">
    <property type="entry name" value="Retrotrans_gag"/>
    <property type="match status" value="1"/>
</dbReference>
<dbReference type="InterPro" id="IPR006564">
    <property type="entry name" value="Znf_PMZ"/>
</dbReference>
<evidence type="ECO:0000256" key="4">
    <source>
        <dbReference type="PROSITE-ProRule" id="PRU00325"/>
    </source>
</evidence>
<dbReference type="InterPro" id="IPR001878">
    <property type="entry name" value="Znf_CCHC"/>
</dbReference>
<evidence type="ECO:0000313" key="8">
    <source>
        <dbReference type="Proteomes" id="UP000694240"/>
    </source>
</evidence>
<organism evidence="7 8">
    <name type="scientific">Arabidopsis thaliana x Arabidopsis arenosa</name>
    <dbReference type="NCBI Taxonomy" id="1240361"/>
    <lineage>
        <taxon>Eukaryota</taxon>
        <taxon>Viridiplantae</taxon>
        <taxon>Streptophyta</taxon>
        <taxon>Embryophyta</taxon>
        <taxon>Tracheophyta</taxon>
        <taxon>Spermatophyta</taxon>
        <taxon>Magnoliopsida</taxon>
        <taxon>eudicotyledons</taxon>
        <taxon>Gunneridae</taxon>
        <taxon>Pentapetalae</taxon>
        <taxon>rosids</taxon>
        <taxon>malvids</taxon>
        <taxon>Brassicales</taxon>
        <taxon>Brassicaceae</taxon>
        <taxon>Camelineae</taxon>
        <taxon>Arabidopsis</taxon>
    </lineage>
</organism>
<dbReference type="InterPro" id="IPR057670">
    <property type="entry name" value="SH3_retrovirus"/>
</dbReference>
<comment type="caution">
    <text evidence="7">The sequence shown here is derived from an EMBL/GenBank/DDBJ whole genome shotgun (WGS) entry which is preliminary data.</text>
</comment>
<feature type="region of interest" description="Disordered" evidence="5">
    <location>
        <begin position="1304"/>
        <end position="1343"/>
    </location>
</feature>
<dbReference type="InterPro" id="IPR054722">
    <property type="entry name" value="PolX-like_BBD"/>
</dbReference>
<sequence length="1894" mass="214326">MGKRKTNSKYRSSTPDPPVIASPIVDDKSRSASPVYGASGSMHPPLAARSRSATHPFEISDSPDNIHSPYHLHSSDHPGLVLVPDLLDGTNYGTWIVAITTSIEAKNKLGFVDGTIVRPEEYDPYYLIWKRCNSIVKSWLLNSVTKQIYSSILYFATASEIWKDLHTRFHKSNLPRLYKLRQQIHSLRQGTMDLSTYHTKTQSLWEELSSLQVTARSVEALLAETETNRVIDFLMGLNSNYDTVRSQILMKKSLPSLSEVYNMLDQDDSQRSACAQTGTLDSTAFQVSQQSAQGTSGGFQFQRKDKPICTYCGRVGHVMDKCYKKNGYHVGHPRNDDLSTEQMQKIVSFLNTRIHSSSPTPEVHAVSVPSLPTISATGPTPGIFHPTIICSFTSVDRPYACSTNSNLIAINAWVIDTGATNHICHDKTSFTNFKTLENTNVNLPNGGLVSIVGIGTVTLGRNLVLQNVLFIPQFKFNLLSVTCLTKSMGCKVWFDESSCVLQDLTRDLMIGLGKQVANLYFLDIESVALPLNKESPVVASVTSHDLWHKRLPTPVLEDISPFEVLTKKKPNYDELKVLGCLCYASTSPKNRLKFDPRARACAFLGYPSGYKGYKLLDLETNDIIISRHVVFHEELFPFAKTDLSQESQNFFPDLLSNSPMSPIISDQDASTSSSSIETMPSASPINVPEPSVQTSHRRTKKPAYLQDYYCNSVTSSTLHKLSQYLSYHKISEIHLAFLTCIDKTKEPSTYTEAKDILVWCGAMDDEVVALETNHTWDICTLPPNKKPIGCKWLYKIKYNSDGSIERFKARLVAKGYTQQEGIDFNDTFSPVCKLTSVKLILALSAIYGFTLHQLDISNAFLNGDLDEEIYMKLPPGYAKRQGDSLPPNDVCRLKRSLYGLKQASRQCFLKFKATLTGLGYVQTHSDHTCFLKISIDIYLCVLVYVDDIIIASNNDAAVDELKSQLKDFKLRDLGPLKYFLGLEIARSAAGIHVCQRKYAMDLLDERGLLGCKPSSVPMDPSITFSRETGGDFVDAKAYRRLIGRLMYLQITRPDISFAVNKLSQYSDAPRQAHQMAVMKILHYIKGTIGQGLFYSSQAELQLQVFADASFQSCKDTRRSTNGYCMFLGTSLISWKSKKQQVVSKSSAEAEYRALSFATDELVWLTFFFRELQVPLSKPTLLFCDNTAAIHIANNAVFHERTKHVESYCHNVRERKRKLQNQFERDSRIELEVTKERDEVEGEGAESHDSSDDEDDCPIIVEDNRGYTEVEPCLAGNQEEEDEGFIDVEICNNLEDHFGHDACEETTGENCDDSGDDIWDDDKIPDPLSDDDQEEAERPFTDGVQPDDLLALHKTFNNANEIKYALLRYSLKTEYDIKMFKSSSNRLGAKCTQHIEEKCPWMVYCSFQKSKSKLVISTFRNEHVCVRSGYTKLLKSGTISQLYEERLRLDPKIKSQEMSCRPIIGLDAAFMKWDIKGQMLAAVGRDGDNRIFPIAWAVVEVEDIDNWMWFVRLLKKDLSLEDGADITIISDKHHGLLNVVRDELPKVEHILCARHILENWKKTHKDIELERMFWKIARSYTTASFATNLEVLKRYNQAAYDTLQCTAPTTWSRAFFKLGSCCNDNLNNLSESFNRNVRESRRKPLLDFLTEVRRKCMERNAKRTIITNRWKKRFTPRAAREIELNRQKAKDLKRYMTTGYLHEIECGDDIFCVDMEKKTCGCGYWQLNGIPCMHAMCVINTTKLNLNDYVSDYYLTSRWRSLYEKGIKPVQGMNMWPQLGRLPVLPPPPRFNRGRPHDHARRKSPHESASNKYKLSRHGRIITCSNCKKEGHNKTRCHNPTAPPQATRPRGRPRKEHGIYGDSFHVGASQEGYSQAGSSQGGSSQVRASQGGSSQ</sequence>
<reference evidence="7 8" key="1">
    <citation type="submission" date="2020-12" db="EMBL/GenBank/DDBJ databases">
        <title>Concerted genomic and epigenomic changes stabilize Arabidopsis allopolyploids.</title>
        <authorList>
            <person name="Chen Z."/>
        </authorList>
    </citation>
    <scope>NUCLEOTIDE SEQUENCE [LARGE SCALE GENOMIC DNA]</scope>
    <source>
        <strain evidence="7">Allo738</strain>
        <tissue evidence="7">Leaf</tissue>
    </source>
</reference>
<gene>
    <name evidence="7" type="ORF">ISN45_At03g036450</name>
</gene>
<evidence type="ECO:0000256" key="1">
    <source>
        <dbReference type="ARBA" id="ARBA00022723"/>
    </source>
</evidence>
<feature type="region of interest" description="Disordered" evidence="5">
    <location>
        <begin position="1785"/>
        <end position="1815"/>
    </location>
</feature>
<feature type="domain" description="SWIM-type" evidence="6">
    <location>
        <begin position="1710"/>
        <end position="1742"/>
    </location>
</feature>
<evidence type="ECO:0000256" key="3">
    <source>
        <dbReference type="ARBA" id="ARBA00022833"/>
    </source>
</evidence>
<dbReference type="SMART" id="SM00343">
    <property type="entry name" value="ZnF_C2HC"/>
    <property type="match status" value="2"/>
</dbReference>
<dbReference type="Pfam" id="PF10551">
    <property type="entry name" value="MULE"/>
    <property type="match status" value="1"/>
</dbReference>
<evidence type="ECO:0000256" key="2">
    <source>
        <dbReference type="ARBA" id="ARBA00022771"/>
    </source>
</evidence>
<evidence type="ECO:0000313" key="7">
    <source>
        <dbReference type="EMBL" id="KAG7627316.1"/>
    </source>
</evidence>
<feature type="region of interest" description="Disordered" evidence="5">
    <location>
        <begin position="1829"/>
        <end position="1894"/>
    </location>
</feature>
<dbReference type="Pfam" id="PF22936">
    <property type="entry name" value="Pol_BBD"/>
    <property type="match status" value="1"/>
</dbReference>
<feature type="compositionally biased region" description="Basic residues" evidence="5">
    <location>
        <begin position="1791"/>
        <end position="1803"/>
    </location>
</feature>
<dbReference type="InterPro" id="IPR013103">
    <property type="entry name" value="RVT_2"/>
</dbReference>
<dbReference type="Pfam" id="PF25597">
    <property type="entry name" value="SH3_retrovirus"/>
    <property type="match status" value="1"/>
</dbReference>
<evidence type="ECO:0000259" key="6">
    <source>
        <dbReference type="PROSITE" id="PS50966"/>
    </source>
</evidence>
<feature type="compositionally biased region" description="Acidic residues" evidence="5">
    <location>
        <begin position="1304"/>
        <end position="1319"/>
    </location>
</feature>
<dbReference type="PROSITE" id="PS50966">
    <property type="entry name" value="ZF_SWIM"/>
    <property type="match status" value="1"/>
</dbReference>
<keyword evidence="8" id="KW-1185">Reference proteome</keyword>
<dbReference type="InterPro" id="IPR005162">
    <property type="entry name" value="Retrotrans_gag_dom"/>
</dbReference>
<feature type="compositionally biased region" description="Low complexity" evidence="5">
    <location>
        <begin position="1866"/>
        <end position="1894"/>
    </location>
</feature>
<keyword evidence="3" id="KW-0862">Zinc</keyword>